<sequence length="105" mass="11499">MTFDARSAGGGANRHPFPFIGMDGQRYELPHMKTVKSGLLQEFTGGSEEALEEIAGREVYEAIMEMSTGAAEDLVQAWADHSGTSGKAHSPSSQTRNRSKRRKRT</sequence>
<proteinExistence type="predicted"/>
<dbReference type="EMBL" id="JACHJT010000003">
    <property type="protein sequence ID" value="MBB4935646.1"/>
    <property type="molecule type" value="Genomic_DNA"/>
</dbReference>
<evidence type="ECO:0000256" key="1">
    <source>
        <dbReference type="SAM" id="MobiDB-lite"/>
    </source>
</evidence>
<organism evidence="2 3">
    <name type="scientific">Lipingzhangella halophila</name>
    <dbReference type="NCBI Taxonomy" id="1783352"/>
    <lineage>
        <taxon>Bacteria</taxon>
        <taxon>Bacillati</taxon>
        <taxon>Actinomycetota</taxon>
        <taxon>Actinomycetes</taxon>
        <taxon>Streptosporangiales</taxon>
        <taxon>Nocardiopsidaceae</taxon>
        <taxon>Lipingzhangella</taxon>
    </lineage>
</organism>
<dbReference type="Proteomes" id="UP000523007">
    <property type="component" value="Unassembled WGS sequence"/>
</dbReference>
<evidence type="ECO:0000313" key="3">
    <source>
        <dbReference type="Proteomes" id="UP000523007"/>
    </source>
</evidence>
<dbReference type="AlphaFoldDB" id="A0A7W7RPC2"/>
<evidence type="ECO:0000313" key="2">
    <source>
        <dbReference type="EMBL" id="MBB4935646.1"/>
    </source>
</evidence>
<gene>
    <name evidence="2" type="ORF">F4561_006555</name>
</gene>
<dbReference type="RefSeq" id="WP_184585417.1">
    <property type="nucleotide sequence ID" value="NZ_JACHJT010000003.1"/>
</dbReference>
<comment type="caution">
    <text evidence="2">The sequence shown here is derived from an EMBL/GenBank/DDBJ whole genome shotgun (WGS) entry which is preliminary data.</text>
</comment>
<reference evidence="2 3" key="1">
    <citation type="submission" date="2020-08" db="EMBL/GenBank/DDBJ databases">
        <title>Sequencing the genomes of 1000 actinobacteria strains.</title>
        <authorList>
            <person name="Klenk H.-P."/>
        </authorList>
    </citation>
    <scope>NUCLEOTIDE SEQUENCE [LARGE SCALE GENOMIC DNA]</scope>
    <source>
        <strain evidence="2 3">DSM 102030</strain>
    </source>
</reference>
<protein>
    <submittedName>
        <fullName evidence="2">Uncharacterized protein</fullName>
    </submittedName>
</protein>
<feature type="compositionally biased region" description="Polar residues" evidence="1">
    <location>
        <begin position="82"/>
        <end position="96"/>
    </location>
</feature>
<name>A0A7W7RPC2_9ACTN</name>
<feature type="region of interest" description="Disordered" evidence="1">
    <location>
        <begin position="79"/>
        <end position="105"/>
    </location>
</feature>
<accession>A0A7W7RPC2</accession>
<keyword evidence="3" id="KW-1185">Reference proteome</keyword>